<feature type="chain" id="PRO_5005222118" evidence="1">
    <location>
        <begin position="27"/>
        <end position="111"/>
    </location>
</feature>
<protein>
    <submittedName>
        <fullName evidence="2">Uncharacterized protein</fullName>
    </submittedName>
</protein>
<sequence>MPLLRPLLALAAPVGVMLLGTGTASALSVSPAADAVVIEFAHAEAQVITSLNLGPVLGTLPPSFSPLGRQRLGEAIGRGAATAAQTPGSRVIIRVDQPIAASPGISVEVVR</sequence>
<accession>A0A0H5NH73</accession>
<evidence type="ECO:0000313" key="3">
    <source>
        <dbReference type="Proteomes" id="UP000057820"/>
    </source>
</evidence>
<dbReference type="KEGG" id="nfr:ERS450000_01237"/>
<feature type="signal peptide" evidence="1">
    <location>
        <begin position="1"/>
        <end position="26"/>
    </location>
</feature>
<dbReference type="AlphaFoldDB" id="A0A0H5NH73"/>
<evidence type="ECO:0000313" key="2">
    <source>
        <dbReference type="EMBL" id="CRY75255.1"/>
    </source>
</evidence>
<reference evidence="3" key="1">
    <citation type="submission" date="2015-03" db="EMBL/GenBank/DDBJ databases">
        <authorList>
            <consortium name="Pathogen Informatics"/>
        </authorList>
    </citation>
    <scope>NUCLEOTIDE SEQUENCE [LARGE SCALE GENOMIC DNA]</scope>
    <source>
        <strain evidence="3">NCTC11134</strain>
    </source>
</reference>
<evidence type="ECO:0000256" key="1">
    <source>
        <dbReference type="SAM" id="SignalP"/>
    </source>
</evidence>
<proteinExistence type="predicted"/>
<dbReference type="EMBL" id="LN868938">
    <property type="protein sequence ID" value="CRY75255.1"/>
    <property type="molecule type" value="Genomic_DNA"/>
</dbReference>
<keyword evidence="1" id="KW-0732">Signal</keyword>
<name>A0A0H5NH73_NOCFR</name>
<dbReference type="Proteomes" id="UP000057820">
    <property type="component" value="Chromosome 1"/>
</dbReference>
<gene>
    <name evidence="2" type="ORF">ERS450000_01237</name>
</gene>
<organism evidence="2 3">
    <name type="scientific">Nocardia farcinica</name>
    <dbReference type="NCBI Taxonomy" id="37329"/>
    <lineage>
        <taxon>Bacteria</taxon>
        <taxon>Bacillati</taxon>
        <taxon>Actinomycetota</taxon>
        <taxon>Actinomycetes</taxon>
        <taxon>Mycobacteriales</taxon>
        <taxon>Nocardiaceae</taxon>
        <taxon>Nocardia</taxon>
    </lineage>
</organism>